<dbReference type="STRING" id="576137.A0A1L7X826"/>
<reference evidence="7 8" key="1">
    <citation type="submission" date="2016-03" db="EMBL/GenBank/DDBJ databases">
        <authorList>
            <person name="Ploux O."/>
        </authorList>
    </citation>
    <scope>NUCLEOTIDE SEQUENCE [LARGE SCALE GENOMIC DNA]</scope>
    <source>
        <strain evidence="7 8">UAMH 11012</strain>
    </source>
</reference>
<keyword evidence="8" id="KW-1185">Reference proteome</keyword>
<feature type="domain" description="CHORD" evidence="6">
    <location>
        <begin position="5"/>
        <end position="61"/>
    </location>
</feature>
<dbReference type="PROSITE" id="PS51203">
    <property type="entry name" value="CS"/>
    <property type="match status" value="1"/>
</dbReference>
<feature type="compositionally biased region" description="Low complexity" evidence="4">
    <location>
        <begin position="81"/>
        <end position="93"/>
    </location>
</feature>
<dbReference type="OrthoDB" id="1898560at2759"/>
<organism evidence="7 8">
    <name type="scientific">Phialocephala subalpina</name>
    <dbReference type="NCBI Taxonomy" id="576137"/>
    <lineage>
        <taxon>Eukaryota</taxon>
        <taxon>Fungi</taxon>
        <taxon>Dikarya</taxon>
        <taxon>Ascomycota</taxon>
        <taxon>Pezizomycotina</taxon>
        <taxon>Leotiomycetes</taxon>
        <taxon>Helotiales</taxon>
        <taxon>Mollisiaceae</taxon>
        <taxon>Phialocephala</taxon>
        <taxon>Phialocephala fortinii species complex</taxon>
    </lineage>
</organism>
<dbReference type="PANTHER" id="PTHR46983">
    <property type="entry name" value="CYSTEINE AND HISTIDINE-RICH DOMAIN-CONTAINING PROTEIN 1"/>
    <property type="match status" value="1"/>
</dbReference>
<dbReference type="PANTHER" id="PTHR46983:SF3">
    <property type="entry name" value="CHPADIPLOID STATE MAINTENANCE PROTEIN CHPA"/>
    <property type="match status" value="1"/>
</dbReference>
<feature type="region of interest" description="Disordered" evidence="4">
    <location>
        <begin position="56"/>
        <end position="129"/>
    </location>
</feature>
<dbReference type="EMBL" id="FJOG01000017">
    <property type="protein sequence ID" value="CZR61166.1"/>
    <property type="molecule type" value="Genomic_DNA"/>
</dbReference>
<keyword evidence="1" id="KW-0479">Metal-binding</keyword>
<dbReference type="Gene3D" id="4.10.1130.20">
    <property type="match status" value="2"/>
</dbReference>
<sequence>MAQKCVHQSCGKVYTDPEEECHYHPGPPIFHEGQKGWKCCKPRFLTFDEFLTIPPCTTGKHSTTDLPPQIEKKTGADADIPSSSSPSSSSTTPVPAVETPRAPINAAPQPTATPPPPPPESEDDDATLSIPKGKMCRRKACGEAYNGGDREGEKCVFHPGVPIFHEGSKGYTCCKRRVLEFDEFMKIEGCKTKDRHLFVGSGGKKKGANAGGEEVLESVRHDFYQTPSAVIASFFLKKINKETAKVDFSSNELSLDLVTTDATPKRYKAVVSLFGAIDPEKSTSKILGTKLEVNFVKADGASWPVLRSDEQRTGEIIQVGKAGRAV</sequence>
<name>A0A1L7X826_9HELO</name>
<evidence type="ECO:0000259" key="5">
    <source>
        <dbReference type="PROSITE" id="PS51203"/>
    </source>
</evidence>
<evidence type="ECO:0000256" key="3">
    <source>
        <dbReference type="ARBA" id="ARBA00022833"/>
    </source>
</evidence>
<dbReference type="Pfam" id="PF04968">
    <property type="entry name" value="CHORD"/>
    <property type="match status" value="2"/>
</dbReference>
<evidence type="ECO:0000256" key="4">
    <source>
        <dbReference type="SAM" id="MobiDB-lite"/>
    </source>
</evidence>
<dbReference type="PROSITE" id="PS51401">
    <property type="entry name" value="CHORD"/>
    <property type="match status" value="2"/>
</dbReference>
<dbReference type="Gene3D" id="2.60.40.790">
    <property type="match status" value="1"/>
</dbReference>
<dbReference type="Pfam" id="PF04969">
    <property type="entry name" value="CS"/>
    <property type="match status" value="1"/>
</dbReference>
<evidence type="ECO:0000313" key="7">
    <source>
        <dbReference type="EMBL" id="CZR61166.1"/>
    </source>
</evidence>
<evidence type="ECO:0000259" key="6">
    <source>
        <dbReference type="PROSITE" id="PS51401"/>
    </source>
</evidence>
<keyword evidence="3" id="KW-0862">Zinc</keyword>
<dbReference type="Proteomes" id="UP000184330">
    <property type="component" value="Unassembled WGS sequence"/>
</dbReference>
<dbReference type="GO" id="GO:0046872">
    <property type="term" value="F:metal ion binding"/>
    <property type="evidence" value="ECO:0007669"/>
    <property type="project" value="UniProtKB-KW"/>
</dbReference>
<evidence type="ECO:0000256" key="1">
    <source>
        <dbReference type="ARBA" id="ARBA00022723"/>
    </source>
</evidence>
<gene>
    <name evidence="7" type="ORF">PAC_11062</name>
</gene>
<protein>
    <submittedName>
        <fullName evidence="7">Related to zinc-binding protein</fullName>
    </submittedName>
</protein>
<feature type="domain" description="CHORD" evidence="6">
    <location>
        <begin position="136"/>
        <end position="196"/>
    </location>
</feature>
<dbReference type="SUPFAM" id="SSF49764">
    <property type="entry name" value="HSP20-like chaperones"/>
    <property type="match status" value="1"/>
</dbReference>
<dbReference type="InterPro" id="IPR007052">
    <property type="entry name" value="CS_dom"/>
</dbReference>
<dbReference type="InterPro" id="IPR039790">
    <property type="entry name" value="CHRD1"/>
</dbReference>
<dbReference type="InterPro" id="IPR007051">
    <property type="entry name" value="CHORD_dom"/>
</dbReference>
<dbReference type="CDD" id="cd06466">
    <property type="entry name" value="p23_CS_SGT1_like"/>
    <property type="match status" value="1"/>
</dbReference>
<evidence type="ECO:0000313" key="8">
    <source>
        <dbReference type="Proteomes" id="UP000184330"/>
    </source>
</evidence>
<proteinExistence type="predicted"/>
<dbReference type="InterPro" id="IPR008978">
    <property type="entry name" value="HSP20-like_chaperone"/>
</dbReference>
<accession>A0A1L7X826</accession>
<feature type="domain" description="CS" evidence="5">
    <location>
        <begin position="216"/>
        <end position="307"/>
    </location>
</feature>
<keyword evidence="2" id="KW-0677">Repeat</keyword>
<dbReference type="AlphaFoldDB" id="A0A1L7X826"/>
<evidence type="ECO:0000256" key="2">
    <source>
        <dbReference type="ARBA" id="ARBA00022737"/>
    </source>
</evidence>